<keyword evidence="2" id="KW-1185">Reference proteome</keyword>
<dbReference type="Proteomes" id="UP000789901">
    <property type="component" value="Unassembled WGS sequence"/>
</dbReference>
<protein>
    <submittedName>
        <fullName evidence="1">10694_t:CDS:1</fullName>
    </submittedName>
</protein>
<accession>A0ABN7VEY6</accession>
<proteinExistence type="predicted"/>
<dbReference type="EMBL" id="CAJVQB010013889">
    <property type="protein sequence ID" value="CAG8765101.1"/>
    <property type="molecule type" value="Genomic_DNA"/>
</dbReference>
<gene>
    <name evidence="1" type="ORF">GMARGA_LOCUS17933</name>
</gene>
<reference evidence="1 2" key="1">
    <citation type="submission" date="2021-06" db="EMBL/GenBank/DDBJ databases">
        <authorList>
            <person name="Kallberg Y."/>
            <person name="Tangrot J."/>
            <person name="Rosling A."/>
        </authorList>
    </citation>
    <scope>NUCLEOTIDE SEQUENCE [LARGE SCALE GENOMIC DNA]</scope>
    <source>
        <strain evidence="1 2">120-4 pot B 10/14</strain>
    </source>
</reference>
<feature type="non-terminal residue" evidence="1">
    <location>
        <position position="1"/>
    </location>
</feature>
<comment type="caution">
    <text evidence="1">The sequence shown here is derived from an EMBL/GenBank/DDBJ whole genome shotgun (WGS) entry which is preliminary data.</text>
</comment>
<evidence type="ECO:0000313" key="2">
    <source>
        <dbReference type="Proteomes" id="UP000789901"/>
    </source>
</evidence>
<organism evidence="1 2">
    <name type="scientific">Gigaspora margarita</name>
    <dbReference type="NCBI Taxonomy" id="4874"/>
    <lineage>
        <taxon>Eukaryota</taxon>
        <taxon>Fungi</taxon>
        <taxon>Fungi incertae sedis</taxon>
        <taxon>Mucoromycota</taxon>
        <taxon>Glomeromycotina</taxon>
        <taxon>Glomeromycetes</taxon>
        <taxon>Diversisporales</taxon>
        <taxon>Gigasporaceae</taxon>
        <taxon>Gigaspora</taxon>
    </lineage>
</organism>
<evidence type="ECO:0000313" key="1">
    <source>
        <dbReference type="EMBL" id="CAG8765101.1"/>
    </source>
</evidence>
<sequence>QIDKELRRALPYSVPIKERQYLLPMIKVLRKEHKFDRLHESYLDIPCRDLSDDSKDLTDK</sequence>
<name>A0ABN7VEY6_GIGMA</name>